<feature type="signal peptide" evidence="2">
    <location>
        <begin position="1"/>
        <end position="22"/>
    </location>
</feature>
<dbReference type="Proteomes" id="UP000236990">
    <property type="component" value="Unassembled WGS sequence"/>
</dbReference>
<sequence>MKRVLVLGVAMLSLFLVGCSNNSKNNNHTKDTARAEMDVEAIFENKQHKDLIDNTQRSDIDTVKEEVDKLPTSAHKRTLIKEINHAYTLLPRLKKHEKSESISESVKAVQASKKAVSIKEAKKEYSRNSSNPDAYNGSTPDKDSTSSSSTTSYDTTGISDIAIEDTIKQHVSDVKVKEISGEYHKPVTTGIDINVKDSSDYYDEGAYKKDAYHILLAIKDDYGFSDFKNITITFYMDGDALVKSSFDQSALKQINHKDSNYYNIDSVATEWNTDNLNAKY</sequence>
<evidence type="ECO:0000256" key="1">
    <source>
        <dbReference type="SAM" id="MobiDB-lite"/>
    </source>
</evidence>
<feature type="compositionally biased region" description="Basic and acidic residues" evidence="1">
    <location>
        <begin position="117"/>
        <end position="126"/>
    </location>
</feature>
<dbReference type="Pfam" id="PF18449">
    <property type="entry name" value="Endotoxin_C2"/>
    <property type="match status" value="1"/>
</dbReference>
<comment type="caution">
    <text evidence="4">The sequence shown here is derived from an EMBL/GenBank/DDBJ whole genome shotgun (WGS) entry which is preliminary data.</text>
</comment>
<organism evidence="4 5">
    <name type="scientific">Lactiplantibacillus plantarum subsp. plantarum</name>
    <dbReference type="NCBI Taxonomy" id="337330"/>
    <lineage>
        <taxon>Bacteria</taxon>
        <taxon>Bacillati</taxon>
        <taxon>Bacillota</taxon>
        <taxon>Bacilli</taxon>
        <taxon>Lactobacillales</taxon>
        <taxon>Lactobacillaceae</taxon>
        <taxon>Lactiplantibacillus</taxon>
    </lineage>
</organism>
<feature type="chain" id="PRO_5015757637" description="Pesticidal crystal protein Cry1Aa domain-containing protein" evidence="2">
    <location>
        <begin position="23"/>
        <end position="280"/>
    </location>
</feature>
<feature type="domain" description="Pesticidal crystal protein Cry1Aa" evidence="3">
    <location>
        <begin position="34"/>
        <end position="91"/>
    </location>
</feature>
<proteinExistence type="predicted"/>
<feature type="region of interest" description="Disordered" evidence="1">
    <location>
        <begin position="117"/>
        <end position="153"/>
    </location>
</feature>
<evidence type="ECO:0000259" key="3">
    <source>
        <dbReference type="Pfam" id="PF18449"/>
    </source>
</evidence>
<protein>
    <recommendedName>
        <fullName evidence="3">Pesticidal crystal protein Cry1Aa domain-containing protein</fullName>
    </recommendedName>
</protein>
<dbReference type="EMBL" id="NKCZ01000127">
    <property type="protein sequence ID" value="POD81851.1"/>
    <property type="molecule type" value="Genomic_DNA"/>
</dbReference>
<evidence type="ECO:0000313" key="5">
    <source>
        <dbReference type="Proteomes" id="UP000236990"/>
    </source>
</evidence>
<evidence type="ECO:0000256" key="2">
    <source>
        <dbReference type="SAM" id="SignalP"/>
    </source>
</evidence>
<dbReference type="AlphaFoldDB" id="A0A2S3U1C5"/>
<dbReference type="InterPro" id="IPR054544">
    <property type="entry name" value="Pest_crys_Cry1Aa_dom-IV"/>
</dbReference>
<dbReference type="PROSITE" id="PS51257">
    <property type="entry name" value="PROKAR_LIPOPROTEIN"/>
    <property type="match status" value="1"/>
</dbReference>
<evidence type="ECO:0000313" key="4">
    <source>
        <dbReference type="EMBL" id="POD81851.1"/>
    </source>
</evidence>
<feature type="compositionally biased region" description="Polar residues" evidence="1">
    <location>
        <begin position="127"/>
        <end position="137"/>
    </location>
</feature>
<reference evidence="4 5" key="1">
    <citation type="submission" date="2017-06" db="EMBL/GenBank/DDBJ databases">
        <title>Genome sequence of Lactobacillus plantarum subsp. plantarum strain SRCM101258.</title>
        <authorList>
            <person name="Cho S.H."/>
        </authorList>
    </citation>
    <scope>NUCLEOTIDE SEQUENCE [LARGE SCALE GENOMIC DNA]</scope>
    <source>
        <strain evidence="4 5">SRCM101258</strain>
    </source>
</reference>
<accession>A0A2S3U1C5</accession>
<gene>
    <name evidence="4" type="ORF">S101258_03260</name>
</gene>
<name>A0A2S3U1C5_LACPN</name>
<keyword evidence="2" id="KW-0732">Signal</keyword>